<comment type="catalytic activity">
    <reaction evidence="1">
        <text>a 1,2-diacyl-sn-glycero-3-phospho-(1'-sn-glycero-3'-phosphate) + H2O = a 1,2-diacyl-sn-glycero-3-phospho-(1'-sn-glycerol) + phosphate</text>
        <dbReference type="Rhea" id="RHEA:33751"/>
        <dbReference type="ChEBI" id="CHEBI:15377"/>
        <dbReference type="ChEBI" id="CHEBI:43474"/>
        <dbReference type="ChEBI" id="CHEBI:60110"/>
        <dbReference type="ChEBI" id="CHEBI:64716"/>
        <dbReference type="EC" id="3.1.3.27"/>
    </reaction>
</comment>
<feature type="transmembrane region" description="Helical" evidence="2">
    <location>
        <begin position="53"/>
        <end position="72"/>
    </location>
</feature>
<comment type="subcellular location">
    <subcellularLocation>
        <location evidence="1">Cell inner membrane</location>
        <topology evidence="1">Multi-pass membrane protein</topology>
    </subcellularLocation>
</comment>
<dbReference type="GO" id="GO:0046872">
    <property type="term" value="F:metal ion binding"/>
    <property type="evidence" value="ECO:0007669"/>
    <property type="project" value="UniProtKB-KW"/>
</dbReference>
<feature type="domain" description="YutG/PgpA" evidence="3">
    <location>
        <begin position="20"/>
        <end position="157"/>
    </location>
</feature>
<keyword evidence="5" id="KW-1185">Reference proteome</keyword>
<dbReference type="InterPro" id="IPR007686">
    <property type="entry name" value="YutG/PgpA"/>
</dbReference>
<comment type="function">
    <text evidence="1">Lipid phosphatase which dephosphorylates phosphatidylglycerophosphate (PGP) to phosphatidylglycerol (PG).</text>
</comment>
<dbReference type="UniPathway" id="UPA00084">
    <property type="reaction ID" value="UER00504"/>
</dbReference>
<keyword evidence="1" id="KW-0479">Metal-binding</keyword>
<keyword evidence="1" id="KW-0443">Lipid metabolism</keyword>
<dbReference type="CDD" id="cd06971">
    <property type="entry name" value="PgpA"/>
    <property type="match status" value="1"/>
</dbReference>
<dbReference type="PIRSF" id="PIRSF006162">
    <property type="entry name" value="PgpA"/>
    <property type="match status" value="1"/>
</dbReference>
<dbReference type="GO" id="GO:0005886">
    <property type="term" value="C:plasma membrane"/>
    <property type="evidence" value="ECO:0007669"/>
    <property type="project" value="UniProtKB-SubCell"/>
</dbReference>
<sequence>MSHRHVSKTPSVWKNPVHFFAFGLGSGLSPVAPGTFGTLAAIPFYLVFQYLPLWNYLLVLAVSIVLGIWLCGKTSKDLGVHDHPGIVWDEFVGYWITMLVAPSGWEWVLTGFILFRIFDIWKPWPIGWLDQKVHGGLGIMIDDIIAGIFALISLQVIAHLLL</sequence>
<comment type="caution">
    <text evidence="4">The sequence shown here is derived from an EMBL/GenBank/DDBJ whole genome shotgun (WGS) entry which is preliminary data.</text>
</comment>
<evidence type="ECO:0000259" key="3">
    <source>
        <dbReference type="Pfam" id="PF04608"/>
    </source>
</evidence>
<dbReference type="eggNOG" id="COG1267">
    <property type="taxonomic scope" value="Bacteria"/>
</dbReference>
<dbReference type="EMBL" id="JOKH01000004">
    <property type="protein sequence ID" value="KEQ16880.1"/>
    <property type="molecule type" value="Genomic_DNA"/>
</dbReference>
<keyword evidence="1" id="KW-1003">Cell membrane</keyword>
<dbReference type="GO" id="GO:0009395">
    <property type="term" value="P:phospholipid catabolic process"/>
    <property type="evidence" value="ECO:0007669"/>
    <property type="project" value="UniProtKB-KW"/>
</dbReference>
<feature type="transmembrane region" description="Helical" evidence="2">
    <location>
        <begin position="139"/>
        <end position="161"/>
    </location>
</feature>
<protein>
    <recommendedName>
        <fullName evidence="1">Phosphatidylglycerophosphatase A</fullName>
        <ecNumber evidence="1">3.1.3.27</ecNumber>
    </recommendedName>
    <alternativeName>
        <fullName evidence="1">Phosphatidylglycerolphosphate phosphatase A</fullName>
    </alternativeName>
</protein>
<dbReference type="OrthoDB" id="9804091at2"/>
<accession>A0A081NEK7</accession>
<proteinExistence type="predicted"/>
<dbReference type="STRING" id="1137799.GZ78_19685"/>
<evidence type="ECO:0000256" key="2">
    <source>
        <dbReference type="SAM" id="Phobius"/>
    </source>
</evidence>
<reference evidence="4 5" key="1">
    <citation type="submission" date="2014-06" db="EMBL/GenBank/DDBJ databases">
        <title>Whole Genome Sequences of Three Symbiotic Endozoicomonas Bacteria.</title>
        <authorList>
            <person name="Neave M.J."/>
            <person name="Apprill A."/>
            <person name="Voolstra C.R."/>
        </authorList>
    </citation>
    <scope>NUCLEOTIDE SEQUENCE [LARGE SCALE GENOMIC DNA]</scope>
    <source>
        <strain evidence="4 5">DSM 25634</strain>
    </source>
</reference>
<dbReference type="SUPFAM" id="SSF101307">
    <property type="entry name" value="YutG-like"/>
    <property type="match status" value="1"/>
</dbReference>
<dbReference type="InterPro" id="IPR036681">
    <property type="entry name" value="PgpA-like_sf"/>
</dbReference>
<keyword evidence="1 2" id="KW-0812">Transmembrane</keyword>
<dbReference type="GO" id="GO:0008962">
    <property type="term" value="F:phosphatidylglycerophosphatase activity"/>
    <property type="evidence" value="ECO:0007669"/>
    <property type="project" value="UniProtKB-EC"/>
</dbReference>
<keyword evidence="1" id="KW-0997">Cell inner membrane</keyword>
<dbReference type="Proteomes" id="UP000028073">
    <property type="component" value="Unassembled WGS sequence"/>
</dbReference>
<dbReference type="AlphaFoldDB" id="A0A081NEK7"/>
<evidence type="ECO:0000256" key="1">
    <source>
        <dbReference type="PIRNR" id="PIRNR006162"/>
    </source>
</evidence>
<evidence type="ECO:0000313" key="5">
    <source>
        <dbReference type="Proteomes" id="UP000028073"/>
    </source>
</evidence>
<dbReference type="Pfam" id="PF04608">
    <property type="entry name" value="PgpA"/>
    <property type="match status" value="1"/>
</dbReference>
<evidence type="ECO:0000313" key="4">
    <source>
        <dbReference type="EMBL" id="KEQ16880.1"/>
    </source>
</evidence>
<organism evidence="4 5">
    <name type="scientific">Endozoicomonas numazuensis</name>
    <dbReference type="NCBI Taxonomy" id="1137799"/>
    <lineage>
        <taxon>Bacteria</taxon>
        <taxon>Pseudomonadati</taxon>
        <taxon>Pseudomonadota</taxon>
        <taxon>Gammaproteobacteria</taxon>
        <taxon>Oceanospirillales</taxon>
        <taxon>Endozoicomonadaceae</taxon>
        <taxon>Endozoicomonas</taxon>
    </lineage>
</organism>
<dbReference type="EC" id="3.1.3.27" evidence="1"/>
<keyword evidence="1" id="KW-0378">Hydrolase</keyword>
<comment type="pathway">
    <text evidence="1">Phospholipid metabolism; phosphatidylglycerol biosynthesis; phosphatidylglycerol from CDP-diacylglycerol: step 2/2.</text>
</comment>
<keyword evidence="1" id="KW-0460">Magnesium</keyword>
<dbReference type="InterPro" id="IPR026037">
    <property type="entry name" value="PgpA"/>
</dbReference>
<dbReference type="PANTHER" id="PTHR36305:SF1">
    <property type="entry name" value="PHOSPHATIDYLGLYCEROPHOSPHATASE A"/>
    <property type="match status" value="1"/>
</dbReference>
<feature type="transmembrane region" description="Helical" evidence="2">
    <location>
        <begin position="20"/>
        <end position="46"/>
    </location>
</feature>
<dbReference type="RefSeq" id="WP_034839108.1">
    <property type="nucleotide sequence ID" value="NZ_JOKH01000004.1"/>
</dbReference>
<gene>
    <name evidence="4" type="ORF">GZ78_19685</name>
</gene>
<feature type="transmembrane region" description="Helical" evidence="2">
    <location>
        <begin position="92"/>
        <end position="118"/>
    </location>
</feature>
<comment type="cofactor">
    <cofactor evidence="1">
        <name>Mg(2+)</name>
        <dbReference type="ChEBI" id="CHEBI:18420"/>
    </cofactor>
</comment>
<keyword evidence="2" id="KW-1133">Transmembrane helix</keyword>
<dbReference type="GO" id="GO:0006655">
    <property type="term" value="P:phosphatidylglycerol biosynthetic process"/>
    <property type="evidence" value="ECO:0007669"/>
    <property type="project" value="UniProtKB-UniPathway"/>
</dbReference>
<keyword evidence="1 2" id="KW-0472">Membrane</keyword>
<dbReference type="PANTHER" id="PTHR36305">
    <property type="entry name" value="PHOSPHATIDYLGLYCEROPHOSPHATASE A"/>
    <property type="match status" value="1"/>
</dbReference>
<keyword evidence="1" id="KW-0442">Lipid degradation</keyword>
<name>A0A081NEK7_9GAMM</name>
<keyword evidence="1" id="KW-1208">Phospholipid metabolism</keyword>
<keyword evidence="1" id="KW-0595">Phospholipid degradation</keyword>